<dbReference type="AlphaFoldDB" id="A0A2P6MAX6"/>
<dbReference type="GO" id="GO:0016779">
    <property type="term" value="F:nucleotidyltransferase activity"/>
    <property type="evidence" value="ECO:0007669"/>
    <property type="project" value="TreeGrafter"/>
</dbReference>
<evidence type="ECO:0000256" key="2">
    <source>
        <dbReference type="ARBA" id="ARBA00022842"/>
    </source>
</evidence>
<dbReference type="InterPro" id="IPR029044">
    <property type="entry name" value="Nucleotide-diphossugar_trans"/>
</dbReference>
<evidence type="ECO:0000259" key="3">
    <source>
        <dbReference type="Pfam" id="PF12804"/>
    </source>
</evidence>
<gene>
    <name evidence="4" type="ORF">C6N40_03005</name>
</gene>
<dbReference type="EMBL" id="PVLF01000003">
    <property type="protein sequence ID" value="PRH83149.1"/>
    <property type="molecule type" value="Genomic_DNA"/>
</dbReference>
<dbReference type="Proteomes" id="UP000241736">
    <property type="component" value="Unassembled WGS sequence"/>
</dbReference>
<evidence type="ECO:0000313" key="5">
    <source>
        <dbReference type="Proteomes" id="UP000241736"/>
    </source>
</evidence>
<dbReference type="PANTHER" id="PTHR19136:SF81">
    <property type="entry name" value="MOLYBDENUM COFACTOR GUANYLYLTRANSFERASE"/>
    <property type="match status" value="1"/>
</dbReference>
<proteinExistence type="predicted"/>
<keyword evidence="5" id="KW-1185">Reference proteome</keyword>
<accession>A0A2P6MAX6</accession>
<keyword evidence="1" id="KW-0808">Transferase</keyword>
<protein>
    <submittedName>
        <fullName evidence="4">Molybdopterin-guanine dinucleotide biosynthesis protein MobA</fullName>
    </submittedName>
</protein>
<feature type="domain" description="MobA-like NTP transferase" evidence="3">
    <location>
        <begin position="11"/>
        <end position="161"/>
    </location>
</feature>
<dbReference type="SUPFAM" id="SSF53448">
    <property type="entry name" value="Nucleotide-diphospho-sugar transferases"/>
    <property type="match status" value="1"/>
</dbReference>
<keyword evidence="2" id="KW-0460">Magnesium</keyword>
<comment type="caution">
    <text evidence="4">The sequence shown here is derived from an EMBL/GenBank/DDBJ whole genome shotgun (WGS) entry which is preliminary data.</text>
</comment>
<organism evidence="4 5">
    <name type="scientific">Arenimonas caeni</name>
    <dbReference type="NCBI Taxonomy" id="2058085"/>
    <lineage>
        <taxon>Bacteria</taxon>
        <taxon>Pseudomonadati</taxon>
        <taxon>Pseudomonadota</taxon>
        <taxon>Gammaproteobacteria</taxon>
        <taxon>Lysobacterales</taxon>
        <taxon>Lysobacteraceae</taxon>
        <taxon>Arenimonas</taxon>
    </lineage>
</organism>
<dbReference type="OrthoDB" id="9788394at2"/>
<evidence type="ECO:0000256" key="1">
    <source>
        <dbReference type="ARBA" id="ARBA00022679"/>
    </source>
</evidence>
<dbReference type="InterPro" id="IPR025877">
    <property type="entry name" value="MobA-like_NTP_Trfase"/>
</dbReference>
<sequence>MIPASAVSLGVLAGGRGERVGGRDKAWLRRDGDYLLDGLLAQLGEPRFGGRLASVRTTDERWGARGFTCVADLRPGQPGPLAGIEALAAACATPWLLVLPVDTFGLPVGLFGRLAAIATLRGAWLRDGGGLQPLVGLWPAPALHEAARAALEAGEFAVHRALAPLHPACLDLAPHCLGNANLPGAYDPGP</sequence>
<dbReference type="Pfam" id="PF12804">
    <property type="entry name" value="NTP_transf_3"/>
    <property type="match status" value="1"/>
</dbReference>
<reference evidence="4 5" key="1">
    <citation type="submission" date="2018-03" db="EMBL/GenBank/DDBJ databases">
        <title>Arenimonas caeni sp. nov., isolated from activated sludge.</title>
        <authorList>
            <person name="Liu H."/>
        </authorList>
    </citation>
    <scope>NUCLEOTIDE SEQUENCE [LARGE SCALE GENOMIC DNA]</scope>
    <source>
        <strain evidence="5">z29</strain>
    </source>
</reference>
<dbReference type="PANTHER" id="PTHR19136">
    <property type="entry name" value="MOLYBDENUM COFACTOR GUANYLYLTRANSFERASE"/>
    <property type="match status" value="1"/>
</dbReference>
<dbReference type="RefSeq" id="WP_106989534.1">
    <property type="nucleotide sequence ID" value="NZ_KZ679085.1"/>
</dbReference>
<dbReference type="Gene3D" id="3.90.550.10">
    <property type="entry name" value="Spore Coat Polysaccharide Biosynthesis Protein SpsA, Chain A"/>
    <property type="match status" value="1"/>
</dbReference>
<name>A0A2P6MAX6_9GAMM</name>
<evidence type="ECO:0000313" key="4">
    <source>
        <dbReference type="EMBL" id="PRH83149.1"/>
    </source>
</evidence>